<feature type="compositionally biased region" description="Basic residues" evidence="1">
    <location>
        <begin position="74"/>
        <end position="85"/>
    </location>
</feature>
<evidence type="ECO:0000313" key="3">
    <source>
        <dbReference type="EMBL" id="KAG9072300.1"/>
    </source>
</evidence>
<organism evidence="3 4">
    <name type="scientific">Linnemannia hyalina</name>
    <dbReference type="NCBI Taxonomy" id="64524"/>
    <lineage>
        <taxon>Eukaryota</taxon>
        <taxon>Fungi</taxon>
        <taxon>Fungi incertae sedis</taxon>
        <taxon>Mucoromycota</taxon>
        <taxon>Mortierellomycotina</taxon>
        <taxon>Mortierellomycetes</taxon>
        <taxon>Mortierellales</taxon>
        <taxon>Mortierellaceae</taxon>
        <taxon>Linnemannia</taxon>
    </lineage>
</organism>
<reference evidence="3" key="1">
    <citation type="submission" date="2021-06" db="EMBL/GenBank/DDBJ databases">
        <title>Genome Sequence of Mortierella hyaline Strain SCG-10, a Cold-Adapted, Nitrate-Reducing Fungus Isolated from Soil in Minnesota, USA.</title>
        <authorList>
            <person name="Aldossari N."/>
        </authorList>
    </citation>
    <scope>NUCLEOTIDE SEQUENCE</scope>
    <source>
        <strain evidence="3">SCG-10</strain>
    </source>
</reference>
<evidence type="ECO:0000256" key="1">
    <source>
        <dbReference type="SAM" id="MobiDB-lite"/>
    </source>
</evidence>
<dbReference type="EMBL" id="JAHRHY010000001">
    <property type="protein sequence ID" value="KAG9072300.1"/>
    <property type="molecule type" value="Genomic_DNA"/>
</dbReference>
<proteinExistence type="predicted"/>
<dbReference type="PANTHER" id="PTHR46599:SF3">
    <property type="entry name" value="PIGGYBAC TRANSPOSABLE ELEMENT-DERIVED PROTEIN 4"/>
    <property type="match status" value="1"/>
</dbReference>
<dbReference type="OrthoDB" id="5428673at2759"/>
<comment type="caution">
    <text evidence="3">The sequence shown here is derived from an EMBL/GenBank/DDBJ whole genome shotgun (WGS) entry which is preliminary data.</text>
</comment>
<evidence type="ECO:0000259" key="2">
    <source>
        <dbReference type="Pfam" id="PF13843"/>
    </source>
</evidence>
<dbReference type="Pfam" id="PF13843">
    <property type="entry name" value="DDE_Tnp_1_7"/>
    <property type="match status" value="1"/>
</dbReference>
<gene>
    <name evidence="3" type="ORF">KI688_000069</name>
</gene>
<accession>A0A9P7Y3J2</accession>
<dbReference type="InterPro" id="IPR029526">
    <property type="entry name" value="PGBD"/>
</dbReference>
<evidence type="ECO:0000313" key="4">
    <source>
        <dbReference type="Proteomes" id="UP000707451"/>
    </source>
</evidence>
<feature type="domain" description="PiggyBac transposable element-derived protein" evidence="2">
    <location>
        <begin position="128"/>
        <end position="219"/>
    </location>
</feature>
<sequence>MDSSLEFLGSFDVSDSQGTVVASAEEVDEAQEEELLFSVRCRTRPTPGTDSSGDEEEGKAGDEGVIDAPAPPTKKMKAAKKAAKKPVRETRELPPVPDFDNIFRYYKDGHPAQSNLPRALQLDQELAPINIFSLFFSGKVFSDMATFTNAYAASKGAGTGEGLRQWVKTTPDELRIFLGIIVYMGEFRQNSVSEYCSTFPECPQHNITNFISLVRFEQLRLFFMSPTPTNLSNIGSQRPVSMLFTVHALSLGDND</sequence>
<keyword evidence="4" id="KW-1185">Reference proteome</keyword>
<dbReference type="AlphaFoldDB" id="A0A9P7Y3J2"/>
<name>A0A9P7Y3J2_9FUNG</name>
<dbReference type="PANTHER" id="PTHR46599">
    <property type="entry name" value="PIGGYBAC TRANSPOSABLE ELEMENT-DERIVED PROTEIN 4"/>
    <property type="match status" value="1"/>
</dbReference>
<protein>
    <recommendedName>
        <fullName evidence="2">PiggyBac transposable element-derived protein domain-containing protein</fullName>
    </recommendedName>
</protein>
<dbReference type="Proteomes" id="UP000707451">
    <property type="component" value="Unassembled WGS sequence"/>
</dbReference>
<feature type="region of interest" description="Disordered" evidence="1">
    <location>
        <begin position="34"/>
        <end position="93"/>
    </location>
</feature>